<protein>
    <submittedName>
        <fullName evidence="2">Uncharacterized protein</fullName>
    </submittedName>
</protein>
<reference evidence="3" key="2">
    <citation type="submission" date="2012-01" db="EMBL/GenBank/DDBJ databases">
        <title>Complete sequence of chromosome of Marinitoga piezophila KA3.</title>
        <authorList>
            <person name="Lucas S."/>
            <person name="Han J."/>
            <person name="Lapidus A."/>
            <person name="Cheng J.-F."/>
            <person name="Goodwin L."/>
            <person name="Pitluck S."/>
            <person name="Peters L."/>
            <person name="Mikhailova N."/>
            <person name="Teshima H."/>
            <person name="Detter J.C."/>
            <person name="Han C."/>
            <person name="Tapia R."/>
            <person name="Land M."/>
            <person name="Hauser L."/>
            <person name="Kyrpides N."/>
            <person name="Ivanova N."/>
            <person name="Pagani I."/>
            <person name="Jebbar M."/>
            <person name="Vannier P."/>
            <person name="Oger P."/>
            <person name="Cario A."/>
            <person name="Bartlett D."/>
            <person name="Noll K.M."/>
            <person name="Woyke T."/>
        </authorList>
    </citation>
    <scope>NUCLEOTIDE SEQUENCE [LARGE SCALE GENOMIC DNA]</scope>
    <source>
        <strain evidence="3">DSM 14283 / JCM 11233 / KA3</strain>
    </source>
</reference>
<keyword evidence="3" id="KW-1185">Reference proteome</keyword>
<evidence type="ECO:0000313" key="2">
    <source>
        <dbReference type="EMBL" id="AEX85857.1"/>
    </source>
</evidence>
<evidence type="ECO:0000256" key="1">
    <source>
        <dbReference type="SAM" id="Phobius"/>
    </source>
</evidence>
<accession>H2J442</accession>
<dbReference type="EMBL" id="CP003257">
    <property type="protein sequence ID" value="AEX85857.1"/>
    <property type="molecule type" value="Genomic_DNA"/>
</dbReference>
<feature type="transmembrane region" description="Helical" evidence="1">
    <location>
        <begin position="36"/>
        <end position="56"/>
    </location>
</feature>
<dbReference type="HOGENOM" id="CLU_2974171_0_0_0"/>
<dbReference type="KEGG" id="mpz:Marpi_1462"/>
<keyword evidence="1" id="KW-1133">Transmembrane helix</keyword>
<proteinExistence type="predicted"/>
<reference evidence="2 3" key="1">
    <citation type="journal article" date="2012" name="J. Bacteriol.">
        <title>Complete Genome Sequence of the Thermophilic, Piezophilic, Heterotrophic Bacterium Marinitoga piezophila KA3.</title>
        <authorList>
            <person name="Lucas S."/>
            <person name="Han J."/>
            <person name="Lapidus A."/>
            <person name="Cheng J.F."/>
            <person name="Goodwin L.A."/>
            <person name="Pitluck S."/>
            <person name="Peters L."/>
            <person name="Mikhailova N."/>
            <person name="Teshima H."/>
            <person name="Detter J.C."/>
            <person name="Han C."/>
            <person name="Tapia R."/>
            <person name="Land M."/>
            <person name="Hauser L."/>
            <person name="Kyrpides N.C."/>
            <person name="Ivanova N."/>
            <person name="Pagani I."/>
            <person name="Vannier P."/>
            <person name="Oger P."/>
            <person name="Bartlett D.H."/>
            <person name="Noll K.M."/>
            <person name="Woyke T."/>
            <person name="Jebbar M."/>
        </authorList>
    </citation>
    <scope>NUCLEOTIDE SEQUENCE [LARGE SCALE GENOMIC DNA]</scope>
    <source>
        <strain evidence="3">DSM 14283 / JCM 11233 / KA3</strain>
    </source>
</reference>
<dbReference type="RefSeq" id="WP_014296928.1">
    <property type="nucleotide sequence ID" value="NC_016751.1"/>
</dbReference>
<dbReference type="Proteomes" id="UP000007161">
    <property type="component" value="Chromosome"/>
</dbReference>
<dbReference type="STRING" id="443254.Marpi_1462"/>
<evidence type="ECO:0000313" key="3">
    <source>
        <dbReference type="Proteomes" id="UP000007161"/>
    </source>
</evidence>
<keyword evidence="1" id="KW-0812">Transmembrane</keyword>
<gene>
    <name evidence="2" type="ordered locus">Marpi_1462</name>
</gene>
<dbReference type="AlphaFoldDB" id="H2J442"/>
<name>H2J442_MARPK</name>
<keyword evidence="1" id="KW-0472">Membrane</keyword>
<sequence length="58" mass="6928">MFGFSPGLTVLLIVAFFLLIYRGWKSYQDGYFGEFLFRLLRTFLFVLAANFIMWMMDI</sequence>
<organism evidence="2 3">
    <name type="scientific">Marinitoga piezophila (strain DSM 14283 / JCM 11233 / KA3)</name>
    <dbReference type="NCBI Taxonomy" id="443254"/>
    <lineage>
        <taxon>Bacteria</taxon>
        <taxon>Thermotogati</taxon>
        <taxon>Thermotogota</taxon>
        <taxon>Thermotogae</taxon>
        <taxon>Petrotogales</taxon>
        <taxon>Petrotogaceae</taxon>
        <taxon>Marinitoga</taxon>
    </lineage>
</organism>
<feature type="transmembrane region" description="Helical" evidence="1">
    <location>
        <begin position="6"/>
        <end position="24"/>
    </location>
</feature>